<feature type="region of interest" description="Disordered" evidence="2">
    <location>
        <begin position="1"/>
        <end position="72"/>
    </location>
</feature>
<dbReference type="InterPro" id="IPR027417">
    <property type="entry name" value="P-loop_NTPase"/>
</dbReference>
<dbReference type="AlphaFoldDB" id="A0A423XAA8"/>
<keyword evidence="6" id="KW-1185">Reference proteome</keyword>
<dbReference type="Gene3D" id="3.40.50.300">
    <property type="entry name" value="P-loop containing nucleotide triphosphate hydrolases"/>
    <property type="match status" value="1"/>
</dbReference>
<feature type="compositionally biased region" description="Basic residues" evidence="2">
    <location>
        <begin position="567"/>
        <end position="583"/>
    </location>
</feature>
<evidence type="ECO:0008006" key="7">
    <source>
        <dbReference type="Google" id="ProtNLM"/>
    </source>
</evidence>
<name>A0A423XAA8_9PEZI</name>
<dbReference type="Pfam" id="PF24564">
    <property type="entry name" value="DUF7605"/>
    <property type="match status" value="1"/>
</dbReference>
<feature type="region of interest" description="Disordered" evidence="2">
    <location>
        <begin position="558"/>
        <end position="598"/>
    </location>
</feature>
<feature type="coiled-coil region" evidence="1">
    <location>
        <begin position="602"/>
        <end position="629"/>
    </location>
</feature>
<evidence type="ECO:0000259" key="3">
    <source>
        <dbReference type="Pfam" id="PF00350"/>
    </source>
</evidence>
<evidence type="ECO:0000313" key="6">
    <source>
        <dbReference type="Proteomes" id="UP000283895"/>
    </source>
</evidence>
<dbReference type="OrthoDB" id="3598281at2759"/>
<feature type="domain" description="Dynamin N-terminal" evidence="3">
    <location>
        <begin position="224"/>
        <end position="462"/>
    </location>
</feature>
<dbReference type="PANTHER" id="PTHR36681">
    <property type="entry name" value="NUCLEAR GTPASE, GERMINAL CENTER-ASSOCIATED, TANDEM DUPLICATE 3"/>
    <property type="match status" value="1"/>
</dbReference>
<comment type="caution">
    <text evidence="5">The sequence shown here is derived from an EMBL/GenBank/DDBJ whole genome shotgun (WGS) entry which is preliminary data.</text>
</comment>
<accession>A0A423XAA8</accession>
<evidence type="ECO:0000313" key="5">
    <source>
        <dbReference type="EMBL" id="ROW12852.1"/>
    </source>
</evidence>
<dbReference type="Proteomes" id="UP000283895">
    <property type="component" value="Unassembled WGS sequence"/>
</dbReference>
<keyword evidence="1" id="KW-0175">Coiled coil</keyword>
<dbReference type="EMBL" id="LKEA01000001">
    <property type="protein sequence ID" value="ROW12852.1"/>
    <property type="molecule type" value="Genomic_DNA"/>
</dbReference>
<reference evidence="5 6" key="1">
    <citation type="submission" date="2015-09" db="EMBL/GenBank/DDBJ databases">
        <title>Host preference determinants of Valsa canker pathogens revealed by comparative genomics.</title>
        <authorList>
            <person name="Yin Z."/>
            <person name="Huang L."/>
        </authorList>
    </citation>
    <scope>NUCLEOTIDE SEQUENCE [LARGE SCALE GENOMIC DNA]</scope>
    <source>
        <strain evidence="5 6">03-1</strain>
    </source>
</reference>
<gene>
    <name evidence="5" type="ORF">VMCG_00483</name>
</gene>
<feature type="compositionally biased region" description="Basic and acidic residues" evidence="2">
    <location>
        <begin position="1"/>
        <end position="11"/>
    </location>
</feature>
<feature type="region of interest" description="Disordered" evidence="2">
    <location>
        <begin position="1110"/>
        <end position="1141"/>
    </location>
</feature>
<dbReference type="InterPro" id="IPR056024">
    <property type="entry name" value="DUF7605"/>
</dbReference>
<dbReference type="PANTHER" id="PTHR36681:SF3">
    <property type="entry name" value="NUCLEAR GTPASE, GERMINAL CENTER-ASSOCIATED, TANDEM DUPLICATE 3"/>
    <property type="match status" value="1"/>
</dbReference>
<feature type="compositionally biased region" description="Polar residues" evidence="2">
    <location>
        <begin position="14"/>
        <end position="55"/>
    </location>
</feature>
<evidence type="ECO:0000259" key="4">
    <source>
        <dbReference type="Pfam" id="PF24564"/>
    </source>
</evidence>
<protein>
    <recommendedName>
        <fullName evidence="7">G domain-containing protein</fullName>
    </recommendedName>
</protein>
<evidence type="ECO:0000256" key="1">
    <source>
        <dbReference type="SAM" id="Coils"/>
    </source>
</evidence>
<organism evidence="5 6">
    <name type="scientific">Cytospora schulzeri</name>
    <dbReference type="NCBI Taxonomy" id="448051"/>
    <lineage>
        <taxon>Eukaryota</taxon>
        <taxon>Fungi</taxon>
        <taxon>Dikarya</taxon>
        <taxon>Ascomycota</taxon>
        <taxon>Pezizomycotina</taxon>
        <taxon>Sordariomycetes</taxon>
        <taxon>Sordariomycetidae</taxon>
        <taxon>Diaporthales</taxon>
        <taxon>Cytosporaceae</taxon>
        <taxon>Cytospora</taxon>
    </lineage>
</organism>
<dbReference type="Pfam" id="PF00350">
    <property type="entry name" value="Dynamin_N"/>
    <property type="match status" value="1"/>
</dbReference>
<dbReference type="InterPro" id="IPR045063">
    <property type="entry name" value="Dynamin_N"/>
</dbReference>
<feature type="domain" description="DUF7605" evidence="4">
    <location>
        <begin position="863"/>
        <end position="1022"/>
    </location>
</feature>
<proteinExistence type="predicted"/>
<dbReference type="STRING" id="356882.A0A423XAA8"/>
<sequence length="1141" mass="127739">MASEESKHRESPQMGDSRSTSAPVDNAQSLKSTDTLTSNMDSANDTISAAQTGSAGTARYASQDVSSKSHEHLSDIVRINDRTPEAAGENAAQVFTYTKVKDEQQLDKASIPHDIPSTSTTVPEVDTSASMQTQETNVKMEGNDSDLLSAINLPQEPKNIALDKLRKVADSTDLAKLEAGVEMARGILDDLRIPMADSKQPKQVDWLAAIDRLKTNSTRTRTVVAVAGSTGAGKSSLINAVLDEDKLLVTSGYRACTAVITEISYNEVDDEAKAYRAEVEFISQDDWESELKLLLEDLVEDKHLSAAYIDANAEAGIAYAKIRAVYPDLTHDMIVKSKAEQLANRESVSGTLGKTREIACSNAQDLYSKLRVYLDSKDKATKAGPKASPDMAFWPLIKVVRVYCKADALSTGLVLVDLPGIHDANAARSAIASKYMSECSAIWVTSPMKRAVDDKSAKDLLGKGSRLQLKLDGIYSNVTFICTMTDAIQLSESVEAFDQDGQIQAMLSKEDELDKSIMEHTSAINRLEHLVNDKNSEYEAIEKELKIWKGLEEKKHKGQKVYPPRVPAKRKHAVAGARSRRRQHVVEDDPDDNTAEQKPLTVEEIASKLTELEAKVESMDQECTESERQWEEHKLLLVNLQNERKEIDGESTRCCIQRRNEHVREVIRVDFAAGIMEIDEEDAQDDEETFDPSIKKRDYDEVSRSLPVYCISSKAFQQLRGRTKRDTQVQGFKHLIDTEIPLLQEHAKNLPEKGRILAHKTFLNEFCLLLNSLTLWVTSSALQLKDSDMSKQDQSYEVKHLHAAVENLKKDLSMMILAQKQELCNIRQNILNSKSNAALAHASKEAVKIVTDWGTKKADGGHGIPFNTYRAICRRQGSKTKSEKSLNFNEEILQPYLLKISTSWEHAFCQLIPASLDEFVANFMKTLKNFHENIHSRPELQKCKTASLNILESQYQNHEANIKAMVGTMKASIQAEQRQASRAFLPEIKKEMVKAYSQCAEEKGRGCFQRIKEIMTMHVDKNKRIIYRKASQRVTRDLDKLFESNRKEMEEGAHSIVDDLEADYRQVISNSEMIEASVVARDHIRGVLYEVDSQFEKVLCMDQMDFDHAQSSRTMPQTASAISVTPDAPQADSPESMFIDS</sequence>
<dbReference type="SUPFAM" id="SSF52540">
    <property type="entry name" value="P-loop containing nucleoside triphosphate hydrolases"/>
    <property type="match status" value="1"/>
</dbReference>
<evidence type="ECO:0000256" key="2">
    <source>
        <dbReference type="SAM" id="MobiDB-lite"/>
    </source>
</evidence>
<feature type="compositionally biased region" description="Polar residues" evidence="2">
    <location>
        <begin position="1111"/>
        <end position="1123"/>
    </location>
</feature>